<gene>
    <name evidence="8" type="ORF">A2482_03490</name>
</gene>
<dbReference type="SUPFAM" id="SSF52833">
    <property type="entry name" value="Thioredoxin-like"/>
    <property type="match status" value="1"/>
</dbReference>
<accession>A0A1F5T542</accession>
<dbReference type="PANTHER" id="PTHR13887">
    <property type="entry name" value="GLUTATHIONE S-TRANSFERASE KAPPA"/>
    <property type="match status" value="1"/>
</dbReference>
<dbReference type="AlphaFoldDB" id="A0A1F5T542"/>
<evidence type="ECO:0000256" key="4">
    <source>
        <dbReference type="ARBA" id="ARBA00023157"/>
    </source>
</evidence>
<evidence type="ECO:0000313" key="8">
    <source>
        <dbReference type="EMBL" id="OGF34062.1"/>
    </source>
</evidence>
<evidence type="ECO:0000256" key="5">
    <source>
        <dbReference type="ARBA" id="ARBA00023284"/>
    </source>
</evidence>
<keyword evidence="4" id="KW-1015">Disulfide bond</keyword>
<sequence>MALLSVIAFFVLMILVFSDKQSSPVVAKADEPAAEEPAAEEPAASPVPAISDSDYVFGDKNAKVVLIEYTDFECPFCAKHYDTAKKIKETYGNKIAFVTRHFPLSFHPEAQKAAEATECAGEQGKFWQMYDYVFAANKAADMSVDKWKAGAKKLGLNTAKFNDCLDTSKYAQKISDSASGGAAAGVDGTPATFVNGELVSGALPFEQFKGMIDALLAK</sequence>
<dbReference type="Pfam" id="PF13462">
    <property type="entry name" value="Thioredoxin_4"/>
    <property type="match status" value="1"/>
</dbReference>
<dbReference type="InterPro" id="IPR012336">
    <property type="entry name" value="Thioredoxin-like_fold"/>
</dbReference>
<dbReference type="EMBL" id="MFGM01000085">
    <property type="protein sequence ID" value="OGF34062.1"/>
    <property type="molecule type" value="Genomic_DNA"/>
</dbReference>
<dbReference type="Gene3D" id="3.40.30.10">
    <property type="entry name" value="Glutaredoxin"/>
    <property type="match status" value="1"/>
</dbReference>
<proteinExistence type="inferred from homology"/>
<comment type="caution">
    <text evidence="8">The sequence shown here is derived from an EMBL/GenBank/DDBJ whole genome shotgun (WGS) entry which is preliminary data.</text>
</comment>
<evidence type="ECO:0000256" key="3">
    <source>
        <dbReference type="ARBA" id="ARBA00023002"/>
    </source>
</evidence>
<comment type="similarity">
    <text evidence="1">Belongs to the thioredoxin family. DsbA subfamily.</text>
</comment>
<dbReference type="PANTHER" id="PTHR13887:SF14">
    <property type="entry name" value="DISULFIDE BOND FORMATION PROTEIN D"/>
    <property type="match status" value="1"/>
</dbReference>
<reference evidence="8 9" key="1">
    <citation type="journal article" date="2016" name="Nat. Commun.">
        <title>Thousands of microbial genomes shed light on interconnected biogeochemical processes in an aquifer system.</title>
        <authorList>
            <person name="Anantharaman K."/>
            <person name="Brown C.T."/>
            <person name="Hug L.A."/>
            <person name="Sharon I."/>
            <person name="Castelle C.J."/>
            <person name="Probst A.J."/>
            <person name="Thomas B.C."/>
            <person name="Singh A."/>
            <person name="Wilkins M.J."/>
            <person name="Karaoz U."/>
            <person name="Brodie E.L."/>
            <person name="Williams K.H."/>
            <person name="Hubbard S.S."/>
            <person name="Banfield J.F."/>
        </authorList>
    </citation>
    <scope>NUCLEOTIDE SEQUENCE [LARGE SCALE GENOMIC DNA]</scope>
</reference>
<dbReference type="InterPro" id="IPR036249">
    <property type="entry name" value="Thioredoxin-like_sf"/>
</dbReference>
<feature type="domain" description="Thioredoxin" evidence="7">
    <location>
        <begin position="25"/>
        <end position="217"/>
    </location>
</feature>
<keyword evidence="5" id="KW-0676">Redox-active center</keyword>
<protein>
    <recommendedName>
        <fullName evidence="7">Thioredoxin domain-containing protein</fullName>
    </recommendedName>
</protein>
<name>A0A1F5T542_9BACT</name>
<keyword evidence="3" id="KW-0560">Oxidoreductase</keyword>
<evidence type="ECO:0000313" key="9">
    <source>
        <dbReference type="Proteomes" id="UP000178656"/>
    </source>
</evidence>
<dbReference type="InterPro" id="IPR013766">
    <property type="entry name" value="Thioredoxin_domain"/>
</dbReference>
<dbReference type="GO" id="GO:0016491">
    <property type="term" value="F:oxidoreductase activity"/>
    <property type="evidence" value="ECO:0007669"/>
    <property type="project" value="UniProtKB-KW"/>
</dbReference>
<evidence type="ECO:0000259" key="7">
    <source>
        <dbReference type="PROSITE" id="PS51352"/>
    </source>
</evidence>
<keyword evidence="2" id="KW-0732">Signal</keyword>
<evidence type="ECO:0000256" key="6">
    <source>
        <dbReference type="SAM" id="MobiDB-lite"/>
    </source>
</evidence>
<dbReference type="PROSITE" id="PS51352">
    <property type="entry name" value="THIOREDOXIN_2"/>
    <property type="match status" value="1"/>
</dbReference>
<evidence type="ECO:0000256" key="1">
    <source>
        <dbReference type="ARBA" id="ARBA00005791"/>
    </source>
</evidence>
<organism evidence="8 9">
    <name type="scientific">Candidatus Falkowbacteria bacterium RIFOXYC2_FULL_48_21</name>
    <dbReference type="NCBI Taxonomy" id="1798005"/>
    <lineage>
        <taxon>Bacteria</taxon>
        <taxon>Candidatus Falkowiibacteriota</taxon>
    </lineage>
</organism>
<feature type="region of interest" description="Disordered" evidence="6">
    <location>
        <begin position="28"/>
        <end position="47"/>
    </location>
</feature>
<dbReference type="Proteomes" id="UP000178656">
    <property type="component" value="Unassembled WGS sequence"/>
</dbReference>
<evidence type="ECO:0000256" key="2">
    <source>
        <dbReference type="ARBA" id="ARBA00022729"/>
    </source>
</evidence>